<name>A0ACC3YSG2_COLTU</name>
<accession>A0ACC3YSG2</accession>
<reference evidence="1 2" key="1">
    <citation type="journal article" date="2020" name="Phytopathology">
        <title>Genome Sequence Resources of Colletotrichum truncatum, C. plurivorum, C. musicola, and C. sojae: Four Species Pathogenic to Soybean (Glycine max).</title>
        <authorList>
            <person name="Rogerio F."/>
            <person name="Boufleur T.R."/>
            <person name="Ciampi-Guillardi M."/>
            <person name="Sukno S.A."/>
            <person name="Thon M.R."/>
            <person name="Massola Junior N.S."/>
            <person name="Baroncelli R."/>
        </authorList>
    </citation>
    <scope>NUCLEOTIDE SEQUENCE [LARGE SCALE GENOMIC DNA]</scope>
    <source>
        <strain evidence="1 2">CMES1059</strain>
    </source>
</reference>
<gene>
    <name evidence="1" type="ORF">CTRU02_209467</name>
</gene>
<keyword evidence="2" id="KW-1185">Reference proteome</keyword>
<protein>
    <submittedName>
        <fullName evidence="1">Major facilitator superfamily protein</fullName>
    </submittedName>
</protein>
<evidence type="ECO:0000313" key="2">
    <source>
        <dbReference type="Proteomes" id="UP000805649"/>
    </source>
</evidence>
<organism evidence="1 2">
    <name type="scientific">Colletotrichum truncatum</name>
    <name type="common">Anthracnose fungus</name>
    <name type="synonym">Colletotrichum capsici</name>
    <dbReference type="NCBI Taxonomy" id="5467"/>
    <lineage>
        <taxon>Eukaryota</taxon>
        <taxon>Fungi</taxon>
        <taxon>Dikarya</taxon>
        <taxon>Ascomycota</taxon>
        <taxon>Pezizomycotina</taxon>
        <taxon>Sordariomycetes</taxon>
        <taxon>Hypocreomycetidae</taxon>
        <taxon>Glomerellales</taxon>
        <taxon>Glomerellaceae</taxon>
        <taxon>Colletotrichum</taxon>
        <taxon>Colletotrichum truncatum species complex</taxon>
    </lineage>
</organism>
<comment type="caution">
    <text evidence="1">The sequence shown here is derived from an EMBL/GenBank/DDBJ whole genome shotgun (WGS) entry which is preliminary data.</text>
</comment>
<proteinExistence type="predicted"/>
<dbReference type="EMBL" id="VUJX02000006">
    <property type="protein sequence ID" value="KAL0934876.1"/>
    <property type="molecule type" value="Genomic_DNA"/>
</dbReference>
<sequence length="521" mass="58195">MVLSTIEEVVVEEDRRAILLDTFGYSRSSFADVKLDAVNLGDISPPLQWSEAEERDVRRKLDWHTVPLATTLYLLCFLDRSNIGNARIQGMAKDINIEGLRFNWVLSIFYIVYLLVEVPSNIVLKRIGPRYYLPFLVVGFGLVSLCTAFVRSYEGLAVARAFLGGFEGGAMPGLSFFMSSFYRREELLLRIGILISSASLAGAFGGLLASGLSRIPQWGFDGMPIHTWRNIFFFEGFITILVGLFAPLWMPMNPATAYFLTDRERSIAVERLQREHKSEPEEPVSLDHVKRAVKCIHNYICALGFFLINITVQGISVFMPTILNDLGWTSTKAQLMSVPPYIVACASAITIAYISDKTHQRGIYLAISSLVAVIGFAILRFETSTNIRYMALFLVTAGAFPGGPGFLSWAMNSRYFSVVKDSAGPSVRAVTSAYVVAIGTFGGILATWTYTFRDAPKYFVGHTINLVGQILTVILAIFGIIYCLYENRARAAGKRDYRLDSRTDKEQIELGHKHPSFRYMP</sequence>
<dbReference type="Proteomes" id="UP000805649">
    <property type="component" value="Unassembled WGS sequence"/>
</dbReference>
<evidence type="ECO:0000313" key="1">
    <source>
        <dbReference type="EMBL" id="KAL0934876.1"/>
    </source>
</evidence>